<evidence type="ECO:0000256" key="1">
    <source>
        <dbReference type="SAM" id="MobiDB-lite"/>
    </source>
</evidence>
<dbReference type="KEGG" id="blac:94350605"/>
<keyword evidence="3" id="KW-1185">Reference proteome</keyword>
<reference evidence="2 3" key="1">
    <citation type="journal article" date="2021" name="Genome Biol.">
        <title>AFLAP: assembly-free linkage analysis pipeline using k-mers from genome sequencing data.</title>
        <authorList>
            <person name="Fletcher K."/>
            <person name="Zhang L."/>
            <person name="Gil J."/>
            <person name="Han R."/>
            <person name="Cavanaugh K."/>
            <person name="Michelmore R."/>
        </authorList>
    </citation>
    <scope>NUCLEOTIDE SEQUENCE [LARGE SCALE GENOMIC DNA]</scope>
    <source>
        <strain evidence="2 3">SF5</strain>
    </source>
</reference>
<dbReference type="OrthoDB" id="165544at2759"/>
<dbReference type="EMBL" id="SHOA02000044">
    <property type="protein sequence ID" value="TDH71570.1"/>
    <property type="molecule type" value="Genomic_DNA"/>
</dbReference>
<comment type="caution">
    <text evidence="2">The sequence shown here is derived from an EMBL/GenBank/DDBJ whole genome shotgun (WGS) entry which is preliminary data.</text>
</comment>
<feature type="compositionally biased region" description="Basic and acidic residues" evidence="1">
    <location>
        <begin position="92"/>
        <end position="102"/>
    </location>
</feature>
<dbReference type="Proteomes" id="UP000294530">
    <property type="component" value="Unassembled WGS sequence"/>
</dbReference>
<protein>
    <submittedName>
        <fullName evidence="2">Uncharacterized protein</fullName>
    </submittedName>
</protein>
<accession>A0A976FR57</accession>
<evidence type="ECO:0000313" key="3">
    <source>
        <dbReference type="Proteomes" id="UP000294530"/>
    </source>
</evidence>
<organism evidence="2 3">
    <name type="scientific">Bremia lactucae</name>
    <name type="common">Lettuce downy mildew</name>
    <dbReference type="NCBI Taxonomy" id="4779"/>
    <lineage>
        <taxon>Eukaryota</taxon>
        <taxon>Sar</taxon>
        <taxon>Stramenopiles</taxon>
        <taxon>Oomycota</taxon>
        <taxon>Peronosporomycetes</taxon>
        <taxon>Peronosporales</taxon>
        <taxon>Peronosporaceae</taxon>
        <taxon>Bremia</taxon>
    </lineage>
</organism>
<name>A0A976FR57_BRELC</name>
<feature type="compositionally biased region" description="Basic and acidic residues" evidence="1">
    <location>
        <begin position="66"/>
        <end position="80"/>
    </location>
</feature>
<sequence>MWSRRSWMTTFDPLFVFDVPQTVVDLSVPLVSYPAGTHDPWFDRVHPQHSKPSAELARELADMVRKFKGKEQQSQRETARRERKSHYYMENSRFDQHSDKENQQPAALHELMTQLKQLKQLYERSETLPMKKKIKRLKTKKTYEPPQHSVRIVKQWERATKKSFYALTANERVLAITEIAIWKKQRKEKKM</sequence>
<proteinExistence type="predicted"/>
<evidence type="ECO:0000313" key="2">
    <source>
        <dbReference type="EMBL" id="TDH71570.1"/>
    </source>
</evidence>
<dbReference type="AlphaFoldDB" id="A0A976FR57"/>
<dbReference type="GeneID" id="94350605"/>
<dbReference type="RefSeq" id="XP_067821069.1">
    <property type="nucleotide sequence ID" value="XM_067964934.1"/>
</dbReference>
<feature type="region of interest" description="Disordered" evidence="1">
    <location>
        <begin position="66"/>
        <end position="102"/>
    </location>
</feature>
<gene>
    <name evidence="2" type="ORF">CCR75_006869</name>
</gene>